<feature type="binding site" evidence="14">
    <location>
        <position position="169"/>
    </location>
    <ligand>
        <name>ATP</name>
        <dbReference type="ChEBI" id="CHEBI:30616"/>
        <label>1</label>
    </ligand>
</feature>
<keyword evidence="4 14" id="KW-0436">Ligase</keyword>
<feature type="binding site" evidence="14">
    <location>
        <position position="299"/>
    </location>
    <ligand>
        <name>ATP</name>
        <dbReference type="ChEBI" id="CHEBI:30616"/>
        <label>1</label>
    </ligand>
</feature>
<evidence type="ECO:0000256" key="11">
    <source>
        <dbReference type="ARBA" id="ARBA00022975"/>
    </source>
</evidence>
<keyword evidence="8 14" id="KW-0547">Nucleotide-binding</keyword>
<dbReference type="Gene3D" id="3.40.50.20">
    <property type="match status" value="2"/>
</dbReference>
<dbReference type="InterPro" id="IPR005483">
    <property type="entry name" value="CPSase_dom"/>
</dbReference>
<dbReference type="NCBIfam" id="NF003671">
    <property type="entry name" value="PRK05294.1"/>
    <property type="match status" value="1"/>
</dbReference>
<feature type="binding site" evidence="14">
    <location>
        <position position="844"/>
    </location>
    <ligand>
        <name>Mg(2+)</name>
        <dbReference type="ChEBI" id="CHEBI:18420"/>
        <label>4</label>
    </ligand>
</feature>
<protein>
    <recommendedName>
        <fullName evidence="14">Carbamoyl phosphate synthase large chain</fullName>
        <ecNumber evidence="14">6.3.4.16</ecNumber>
        <ecNumber evidence="14">6.3.5.5</ecNumber>
    </recommendedName>
    <alternativeName>
        <fullName evidence="14">Carbamoyl phosphate synthetase ammonia chain</fullName>
    </alternativeName>
</protein>
<evidence type="ECO:0000259" key="16">
    <source>
        <dbReference type="PROSITE" id="PS51855"/>
    </source>
</evidence>
<feature type="binding site" evidence="14">
    <location>
        <position position="716"/>
    </location>
    <ligand>
        <name>ATP</name>
        <dbReference type="ChEBI" id="CHEBI:30616"/>
        <label>2</label>
    </ligand>
</feature>
<keyword evidence="7 14" id="KW-0677">Repeat</keyword>
<comment type="catalytic activity">
    <reaction evidence="14">
        <text>hydrogencarbonate + L-glutamine + 2 ATP + H2O = carbamoyl phosphate + L-glutamate + 2 ADP + phosphate + 2 H(+)</text>
        <dbReference type="Rhea" id="RHEA:18633"/>
        <dbReference type="ChEBI" id="CHEBI:15377"/>
        <dbReference type="ChEBI" id="CHEBI:15378"/>
        <dbReference type="ChEBI" id="CHEBI:17544"/>
        <dbReference type="ChEBI" id="CHEBI:29985"/>
        <dbReference type="ChEBI" id="CHEBI:30616"/>
        <dbReference type="ChEBI" id="CHEBI:43474"/>
        <dbReference type="ChEBI" id="CHEBI:58228"/>
        <dbReference type="ChEBI" id="CHEBI:58359"/>
        <dbReference type="ChEBI" id="CHEBI:456216"/>
        <dbReference type="EC" id="6.3.5.5"/>
    </reaction>
</comment>
<feature type="domain" description="ATP-grasp" evidence="15">
    <location>
        <begin position="680"/>
        <end position="871"/>
    </location>
</feature>
<dbReference type="SUPFAM" id="SSF48108">
    <property type="entry name" value="Carbamoyl phosphate synthetase, large subunit connection domain"/>
    <property type="match status" value="1"/>
</dbReference>
<dbReference type="EC" id="6.3.4.16" evidence="14"/>
<evidence type="ECO:0000313" key="17">
    <source>
        <dbReference type="EMBL" id="MBO1926754.1"/>
    </source>
</evidence>
<evidence type="ECO:0000256" key="10">
    <source>
        <dbReference type="ARBA" id="ARBA00022842"/>
    </source>
</evidence>
<comment type="function">
    <text evidence="14">Large subunit of the glutamine-dependent carbamoyl phosphate synthetase (CPSase). CPSase catalyzes the formation of carbamoyl phosphate from the ammonia moiety of glutamine, carbonate, and phosphate donated by ATP, constituting the first step of 2 biosynthetic pathways, one leading to arginine and/or urea and the other to pyrimidine nucleotides. The large subunit (synthetase) binds the substrates ammonia (free or transferred from glutamine from the small subunit), hydrogencarbonate and ATP and carries out an ATP-coupled ligase reaction, activating hydrogencarbonate by forming carboxy phosphate which reacts with ammonia to form carbamoyl phosphate.</text>
</comment>
<dbReference type="HAMAP" id="MF_01210_B">
    <property type="entry name" value="CPSase_L_chain_B"/>
    <property type="match status" value="1"/>
</dbReference>
<feature type="binding site" evidence="14">
    <location>
        <position position="789"/>
    </location>
    <ligand>
        <name>ATP</name>
        <dbReference type="ChEBI" id="CHEBI:30616"/>
        <label>2</label>
    </ligand>
</feature>
<dbReference type="RefSeq" id="WP_208148203.1">
    <property type="nucleotide sequence ID" value="NZ_JAGETV010000005.1"/>
</dbReference>
<dbReference type="Gene3D" id="3.30.470.20">
    <property type="entry name" value="ATP-grasp fold, B domain"/>
    <property type="match status" value="2"/>
</dbReference>
<feature type="binding site" evidence="14">
    <location>
        <position position="842"/>
    </location>
    <ligand>
        <name>ATP</name>
        <dbReference type="ChEBI" id="CHEBI:30616"/>
        <label>2</label>
    </ligand>
</feature>
<feature type="binding site" evidence="14">
    <location>
        <position position="842"/>
    </location>
    <ligand>
        <name>Mg(2+)</name>
        <dbReference type="ChEBI" id="CHEBI:18420"/>
        <label>3</label>
    </ligand>
</feature>
<dbReference type="InterPro" id="IPR006275">
    <property type="entry name" value="CPSase_lsu"/>
</dbReference>
<evidence type="ECO:0000256" key="6">
    <source>
        <dbReference type="ARBA" id="ARBA00022723"/>
    </source>
</evidence>
<feature type="binding site" evidence="14">
    <location>
        <position position="830"/>
    </location>
    <ligand>
        <name>Mg(2+)</name>
        <dbReference type="ChEBI" id="CHEBI:18420"/>
        <label>3</label>
    </ligand>
</feature>
<keyword evidence="3 14" id="KW-0055">Arginine biosynthesis</keyword>
<feature type="binding site" evidence="14">
    <location>
        <position position="285"/>
    </location>
    <ligand>
        <name>ATP</name>
        <dbReference type="ChEBI" id="CHEBI:30616"/>
        <label>1</label>
    </ligand>
</feature>
<organism evidence="17 18">
    <name type="scientific">Thiomicrorhabdus marina</name>
    <dbReference type="NCBI Taxonomy" id="2818442"/>
    <lineage>
        <taxon>Bacteria</taxon>
        <taxon>Pseudomonadati</taxon>
        <taxon>Pseudomonadota</taxon>
        <taxon>Gammaproteobacteria</taxon>
        <taxon>Thiotrichales</taxon>
        <taxon>Piscirickettsiaceae</taxon>
        <taxon>Thiomicrorhabdus</taxon>
    </lineage>
</organism>
<dbReference type="InterPro" id="IPR005479">
    <property type="entry name" value="CPAse_ATP-bd"/>
</dbReference>
<feature type="binding site" evidence="14">
    <location>
        <position position="762"/>
    </location>
    <ligand>
        <name>ATP</name>
        <dbReference type="ChEBI" id="CHEBI:30616"/>
        <label>2</label>
    </ligand>
</feature>
<dbReference type="HAMAP" id="MF_01210_A">
    <property type="entry name" value="CPSase_L_chain_A"/>
    <property type="match status" value="1"/>
</dbReference>
<evidence type="ECO:0000256" key="12">
    <source>
        <dbReference type="ARBA" id="ARBA00023211"/>
    </source>
</evidence>
<comment type="caution">
    <text evidence="14">Lacks conserved residue(s) required for the propagation of feature annotation.</text>
</comment>
<dbReference type="Pfam" id="PF02787">
    <property type="entry name" value="CPSase_L_D3"/>
    <property type="match status" value="1"/>
</dbReference>
<dbReference type="PROSITE" id="PS51855">
    <property type="entry name" value="MGS"/>
    <property type="match status" value="1"/>
</dbReference>
<dbReference type="NCBIfam" id="TIGR01369">
    <property type="entry name" value="CPSaseII_lrg"/>
    <property type="match status" value="1"/>
</dbReference>
<dbReference type="InterPro" id="IPR011607">
    <property type="entry name" value="MGS-like_dom"/>
</dbReference>
<evidence type="ECO:0000256" key="3">
    <source>
        <dbReference type="ARBA" id="ARBA00022571"/>
    </source>
</evidence>
<feature type="binding site" evidence="14">
    <location>
        <position position="299"/>
    </location>
    <ligand>
        <name>Mg(2+)</name>
        <dbReference type="ChEBI" id="CHEBI:18420"/>
        <label>1</label>
    </ligand>
</feature>
<accession>A0ABS3Q460</accession>
<feature type="binding site" evidence="14">
    <location>
        <position position="208"/>
    </location>
    <ligand>
        <name>ATP</name>
        <dbReference type="ChEBI" id="CHEBI:30616"/>
        <label>1</label>
    </ligand>
</feature>
<dbReference type="GO" id="GO:0004088">
    <property type="term" value="F:carbamoyl-phosphate synthase (glutamine-hydrolyzing) activity"/>
    <property type="evidence" value="ECO:0007669"/>
    <property type="project" value="UniProtKB-EC"/>
</dbReference>
<feature type="binding site" evidence="14">
    <location>
        <position position="176"/>
    </location>
    <ligand>
        <name>ATP</name>
        <dbReference type="ChEBI" id="CHEBI:30616"/>
        <label>1</label>
    </ligand>
</feature>
<feature type="region of interest" description="Allosteric domain" evidence="14">
    <location>
        <begin position="938"/>
        <end position="1070"/>
    </location>
</feature>
<dbReference type="InterPro" id="IPR016185">
    <property type="entry name" value="PreATP-grasp_dom_sf"/>
</dbReference>
<dbReference type="PROSITE" id="PS00867">
    <property type="entry name" value="CPSASE_2"/>
    <property type="match status" value="2"/>
</dbReference>
<dbReference type="EC" id="6.3.5.5" evidence="14"/>
<evidence type="ECO:0000256" key="13">
    <source>
        <dbReference type="ARBA" id="ARBA00047359"/>
    </source>
</evidence>
<feature type="binding site" evidence="14">
    <location>
        <position position="788"/>
    </location>
    <ligand>
        <name>ATP</name>
        <dbReference type="ChEBI" id="CHEBI:30616"/>
        <label>2</label>
    </ligand>
</feature>
<evidence type="ECO:0000313" key="18">
    <source>
        <dbReference type="Proteomes" id="UP000664835"/>
    </source>
</evidence>
<feature type="binding site" evidence="14">
    <location>
        <position position="757"/>
    </location>
    <ligand>
        <name>ATP</name>
        <dbReference type="ChEBI" id="CHEBI:30616"/>
        <label>2</label>
    </ligand>
</feature>
<dbReference type="SUPFAM" id="SSF52440">
    <property type="entry name" value="PreATP-grasp domain"/>
    <property type="match status" value="2"/>
</dbReference>
<evidence type="ECO:0000256" key="5">
    <source>
        <dbReference type="ARBA" id="ARBA00022605"/>
    </source>
</evidence>
<keyword evidence="18" id="KW-1185">Reference proteome</keyword>
<evidence type="ECO:0000256" key="8">
    <source>
        <dbReference type="ARBA" id="ARBA00022741"/>
    </source>
</evidence>
<dbReference type="NCBIfam" id="NF009455">
    <property type="entry name" value="PRK12815.1"/>
    <property type="match status" value="1"/>
</dbReference>
<proteinExistence type="inferred from homology"/>
<dbReference type="Gene3D" id="1.10.1030.10">
    <property type="entry name" value="Carbamoyl-phosphate synthetase, large subunit oligomerisation domain"/>
    <property type="match status" value="1"/>
</dbReference>
<feature type="binding site" evidence="14">
    <location>
        <position position="242"/>
    </location>
    <ligand>
        <name>ATP</name>
        <dbReference type="ChEBI" id="CHEBI:30616"/>
        <label>1</label>
    </ligand>
</feature>
<feature type="binding site" evidence="14">
    <location>
        <position position="299"/>
    </location>
    <ligand>
        <name>Mn(2+)</name>
        <dbReference type="ChEBI" id="CHEBI:29035"/>
        <label>1</label>
    </ligand>
</feature>
<dbReference type="PRINTS" id="PR00098">
    <property type="entry name" value="CPSASE"/>
</dbReference>
<dbReference type="InterPro" id="IPR005480">
    <property type="entry name" value="CPSase_lsu_oligo"/>
</dbReference>
<dbReference type="InterPro" id="IPR036914">
    <property type="entry name" value="MGS-like_dom_sf"/>
</dbReference>
<dbReference type="InterPro" id="IPR011761">
    <property type="entry name" value="ATP-grasp"/>
</dbReference>
<feature type="binding site" evidence="14">
    <location>
        <position position="842"/>
    </location>
    <ligand>
        <name>Mg(2+)</name>
        <dbReference type="ChEBI" id="CHEBI:18420"/>
        <label>4</label>
    </ligand>
</feature>
<dbReference type="PANTHER" id="PTHR11405">
    <property type="entry name" value="CARBAMOYLTRANSFERASE FAMILY MEMBER"/>
    <property type="match status" value="1"/>
</dbReference>
<dbReference type="InterPro" id="IPR033937">
    <property type="entry name" value="MGS_CPS_CarB"/>
</dbReference>
<comment type="similarity">
    <text evidence="2 14">Belongs to the CarB family.</text>
</comment>
<comment type="catalytic activity">
    <reaction evidence="13 14">
        <text>hydrogencarbonate + NH4(+) + 2 ATP = carbamoyl phosphate + 2 ADP + phosphate + 2 H(+)</text>
        <dbReference type="Rhea" id="RHEA:18029"/>
        <dbReference type="ChEBI" id="CHEBI:15378"/>
        <dbReference type="ChEBI" id="CHEBI:17544"/>
        <dbReference type="ChEBI" id="CHEBI:28938"/>
        <dbReference type="ChEBI" id="CHEBI:30616"/>
        <dbReference type="ChEBI" id="CHEBI:43474"/>
        <dbReference type="ChEBI" id="CHEBI:58228"/>
        <dbReference type="ChEBI" id="CHEBI:456216"/>
        <dbReference type="EC" id="6.3.4.16"/>
    </reaction>
</comment>
<dbReference type="PANTHER" id="PTHR11405:SF53">
    <property type="entry name" value="CARBAMOYL-PHOSPHATE SYNTHASE [AMMONIA], MITOCHONDRIAL"/>
    <property type="match status" value="1"/>
</dbReference>
<evidence type="ECO:0000256" key="7">
    <source>
        <dbReference type="ARBA" id="ARBA00022737"/>
    </source>
</evidence>
<feature type="domain" description="MGS-like" evidence="16">
    <location>
        <begin position="938"/>
        <end position="1070"/>
    </location>
</feature>
<reference evidence="17 18" key="1">
    <citation type="submission" date="2021-03" db="EMBL/GenBank/DDBJ databases">
        <title>Thiomicrorhabdus sp.nov.,novel sulfur-oxidizing bacteria isolated from coastal sediment.</title>
        <authorList>
            <person name="Liu X."/>
        </authorList>
    </citation>
    <scope>NUCLEOTIDE SEQUENCE [LARGE SCALE GENOMIC DNA]</scope>
    <source>
        <strain evidence="17 18">6S2-11</strain>
    </source>
</reference>
<feature type="binding site" evidence="14">
    <location>
        <position position="285"/>
    </location>
    <ligand>
        <name>Mg(2+)</name>
        <dbReference type="ChEBI" id="CHEBI:18420"/>
        <label>1</label>
    </ligand>
</feature>
<feature type="binding site" evidence="14">
    <location>
        <position position="215"/>
    </location>
    <ligand>
        <name>ATP</name>
        <dbReference type="ChEBI" id="CHEBI:30616"/>
        <label>1</label>
    </ligand>
</feature>
<feature type="binding site" evidence="14">
    <location>
        <position position="755"/>
    </location>
    <ligand>
        <name>ATP</name>
        <dbReference type="ChEBI" id="CHEBI:30616"/>
        <label>2</label>
    </ligand>
</feature>
<feature type="binding site" evidence="14">
    <location>
        <position position="210"/>
    </location>
    <ligand>
        <name>ATP</name>
        <dbReference type="ChEBI" id="CHEBI:30616"/>
        <label>1</label>
    </ligand>
</feature>
<dbReference type="Pfam" id="PF25596">
    <property type="entry name" value="CPSase_L_D1"/>
    <property type="match status" value="2"/>
</dbReference>
<dbReference type="SUPFAM" id="SSF56059">
    <property type="entry name" value="Glutathione synthetase ATP-binding domain-like"/>
    <property type="match status" value="2"/>
</dbReference>
<feature type="binding site" evidence="14">
    <location>
        <position position="790"/>
    </location>
    <ligand>
        <name>ATP</name>
        <dbReference type="ChEBI" id="CHEBI:30616"/>
        <label>2</label>
    </ligand>
</feature>
<dbReference type="PROSITE" id="PS51257">
    <property type="entry name" value="PROKAR_LIPOPROTEIN"/>
    <property type="match status" value="1"/>
</dbReference>
<comment type="pathway">
    <text evidence="1 14">Amino-acid biosynthesis; L-arginine biosynthesis; carbamoyl phosphate from bicarbonate: step 1/1.</text>
</comment>
<feature type="binding site" evidence="14">
    <location>
        <position position="787"/>
    </location>
    <ligand>
        <name>ATP</name>
        <dbReference type="ChEBI" id="CHEBI:30616"/>
        <label>2</label>
    </ligand>
</feature>
<dbReference type="SUPFAM" id="SSF52335">
    <property type="entry name" value="Methylglyoxal synthase-like"/>
    <property type="match status" value="1"/>
</dbReference>
<evidence type="ECO:0000259" key="15">
    <source>
        <dbReference type="PROSITE" id="PS50975"/>
    </source>
</evidence>
<comment type="cofactor">
    <cofactor evidence="14">
        <name>Mg(2+)</name>
        <dbReference type="ChEBI" id="CHEBI:18420"/>
    </cofactor>
    <cofactor evidence="14">
        <name>Mn(2+)</name>
        <dbReference type="ChEBI" id="CHEBI:29035"/>
    </cofactor>
    <text evidence="14">Binds 4 Mg(2+) or Mn(2+) ions per subunit.</text>
</comment>
<feature type="binding site" evidence="14">
    <location>
        <position position="241"/>
    </location>
    <ligand>
        <name>ATP</name>
        <dbReference type="ChEBI" id="CHEBI:30616"/>
        <label>1</label>
    </ligand>
</feature>
<feature type="binding site" evidence="14">
    <location>
        <position position="830"/>
    </location>
    <ligand>
        <name>ATP</name>
        <dbReference type="ChEBI" id="CHEBI:30616"/>
        <label>2</label>
    </ligand>
</feature>
<dbReference type="Pfam" id="PF02786">
    <property type="entry name" value="CPSase_L_D2"/>
    <property type="match status" value="2"/>
</dbReference>
<dbReference type="PROSITE" id="PS00866">
    <property type="entry name" value="CPSASE_1"/>
    <property type="match status" value="1"/>
</dbReference>
<evidence type="ECO:0000256" key="9">
    <source>
        <dbReference type="ARBA" id="ARBA00022840"/>
    </source>
</evidence>
<name>A0ABS3Q460_9GAMM</name>
<feature type="domain" description="ATP-grasp" evidence="15">
    <location>
        <begin position="133"/>
        <end position="328"/>
    </location>
</feature>
<dbReference type="Pfam" id="PF02142">
    <property type="entry name" value="MGS"/>
    <property type="match status" value="1"/>
</dbReference>
<keyword evidence="10" id="KW-0460">Magnesium</keyword>
<feature type="binding site" evidence="14">
    <location>
        <position position="830"/>
    </location>
    <ligand>
        <name>Mn(2+)</name>
        <dbReference type="ChEBI" id="CHEBI:29035"/>
        <label>3</label>
    </ligand>
</feature>
<comment type="subunit">
    <text evidence="14">Composed of two chains; the small (or glutamine) chain promotes the hydrolysis of glutamine to ammonia, which is used by the large (or ammonia) chain to synthesize carbamoyl phosphate. Tetramer of heterodimers (alpha,beta)4.</text>
</comment>
<feature type="binding site" evidence="14">
    <location>
        <position position="285"/>
    </location>
    <ligand>
        <name>Mn(2+)</name>
        <dbReference type="ChEBI" id="CHEBI:29035"/>
        <label>1</label>
    </ligand>
</feature>
<comment type="pathway">
    <text evidence="14">Pyrimidine metabolism; UMP biosynthesis via de novo pathway; (S)-dihydroorotate from bicarbonate: step 1/3.</text>
</comment>
<dbReference type="SMART" id="SM00851">
    <property type="entry name" value="MGS"/>
    <property type="match status" value="1"/>
</dbReference>
<feature type="binding site" evidence="14">
    <location>
        <position position="844"/>
    </location>
    <ligand>
        <name>Mn(2+)</name>
        <dbReference type="ChEBI" id="CHEBI:29035"/>
        <label>4</label>
    </ligand>
</feature>
<keyword evidence="6" id="KW-0479">Metal-binding</keyword>
<dbReference type="CDD" id="cd01424">
    <property type="entry name" value="MGS_CPS_II"/>
    <property type="match status" value="1"/>
</dbReference>
<feature type="binding site" evidence="14">
    <location>
        <position position="301"/>
    </location>
    <ligand>
        <name>Mg(2+)</name>
        <dbReference type="ChEBI" id="CHEBI:18420"/>
        <label>2</label>
    </ligand>
</feature>
<feature type="binding site" evidence="14">
    <location>
        <position position="299"/>
    </location>
    <ligand>
        <name>Mn(2+)</name>
        <dbReference type="ChEBI" id="CHEBI:29035"/>
        <label>2</label>
    </ligand>
</feature>
<feature type="binding site" evidence="14">
    <location>
        <position position="129"/>
    </location>
    <ligand>
        <name>ATP</name>
        <dbReference type="ChEBI" id="CHEBI:30616"/>
        <label>1</label>
    </ligand>
</feature>
<evidence type="ECO:0000256" key="4">
    <source>
        <dbReference type="ARBA" id="ARBA00022598"/>
    </source>
</evidence>
<evidence type="ECO:0000256" key="2">
    <source>
        <dbReference type="ARBA" id="ARBA00009799"/>
    </source>
</evidence>
<evidence type="ECO:0000256" key="1">
    <source>
        <dbReference type="ARBA" id="ARBA00005077"/>
    </source>
</evidence>
<dbReference type="InterPro" id="IPR058047">
    <property type="entry name" value="CPSase_preATP-grasp"/>
</dbReference>
<feature type="binding site" evidence="14">
    <location>
        <position position="299"/>
    </location>
    <ligand>
        <name>Mg(2+)</name>
        <dbReference type="ChEBI" id="CHEBI:18420"/>
        <label>2</label>
    </ligand>
</feature>
<feature type="binding site" evidence="14">
    <location>
        <position position="175"/>
    </location>
    <ligand>
        <name>ATP</name>
        <dbReference type="ChEBI" id="CHEBI:30616"/>
        <label>1</label>
    </ligand>
</feature>
<feature type="binding site" evidence="14">
    <location>
        <position position="301"/>
    </location>
    <ligand>
        <name>Mn(2+)</name>
        <dbReference type="ChEBI" id="CHEBI:29035"/>
        <label>2</label>
    </ligand>
</feature>
<dbReference type="InterPro" id="IPR036897">
    <property type="entry name" value="CarbamoylP_synth_lsu_oligo_sf"/>
</dbReference>
<dbReference type="PROSITE" id="PS50975">
    <property type="entry name" value="ATP_GRASP"/>
    <property type="match status" value="2"/>
</dbReference>
<sequence length="1070" mass="117636">MPKRSDLKSIMIIGAGPIIIGQACEFDYSGVQACKALKEEGYRVVLVNSNPATIMTDPDLADATYIEPIEWKTVAGIIEKERPDAILPTMGGQTALNCALELNEQGVLEKFGVELIGADADAIDKAENRDRFRSAMQKIGLDMPVSDVAHNMEEAWAIQERVGFPTVIRPSFTLGGSGGGIAYNKAEFEQICKFGLDLSPTDELLIEESIIGWKEYEMEVIRDKNDNSIIICSIENLDPMGVHTGDSITVAPAQTLTDKEYQIMRNASLAVLREIGVETGGSNVQFALNPENGRMIIIEMNPRVSRSSALASKATGFPIAKVAAKLAVGYTLDELQNDITNGATPASFEPTIDYVVTKIPRFTFEKFPQAQQRLSTQMKSVGEVMALGRNFQESLQKALRGLETDKNGFDEIIDPSMDEREVKDTLRQELRNPGPERLWYVADAFRAGWTIEEVFDASEIDPWFLAQIEELINLEDDVKQRGLDALDETTLRKLKQKGFSDNRLAALMNTDAAFIRKFRHTLNVRPVFKRVDTCAAEFETSTAYMYSSYDEECEARPTDKDKIMVLGGGPNRIGQGIEFDYCCVHAVMAMREDGYETIMVNCNPETVSTDYDTSDRLYFEPLTLEDVLEIVEVEQPKGVIVQYGGQTPLKLAEDLEEAGVPIIGTSPESIDLAEDRERFQQILNEEGLLQPPNRTATSEEQAVTLANEIGYPLVVRPSYVLGGRGMEIVYDETNLRRYMGAAVKVSNDAPVLLDRFLDDAVELDVDAVCDGENVVIGGIMEHIEQAGIHSGDSACSIPPYSISDEIQDRIREQVAKMAKALGVVGLMNTQFAVKGDDIYVLEVNPRASRTVPFVSKAIGQPLAMIAARCMVGQKLEAQGFTSEVKPTNFSVKEAVFPFIKFLGVDPILGPEMKSTGEVMGIGDNFAQAYAKAQLAAGTVLPRSGTAFLSVRKADRVRVLDLAKQLVDKGFKIVATRGTANSLTEAGIECETVNKVTEGRPNIVDSIVNEEIDLIVNTSDGSTSIQDSSSIRREALMHKTCYTTTIAGAFAMVAAMDYLDDQPVTRLQDIH</sequence>
<feature type="binding site" evidence="14">
    <location>
        <position position="842"/>
    </location>
    <ligand>
        <name>Mn(2+)</name>
        <dbReference type="ChEBI" id="CHEBI:29035"/>
        <label>3</label>
    </ligand>
</feature>
<dbReference type="Gene3D" id="3.40.50.1380">
    <property type="entry name" value="Methylglyoxal synthase-like domain"/>
    <property type="match status" value="1"/>
</dbReference>
<gene>
    <name evidence="14 17" type="primary">carB</name>
    <name evidence="17" type="ORF">J3998_04130</name>
</gene>
<keyword evidence="12" id="KW-0464">Manganese</keyword>
<comment type="caution">
    <text evidence="17">The sequence shown here is derived from an EMBL/GenBank/DDBJ whole genome shotgun (WGS) entry which is preliminary data.</text>
</comment>
<feature type="binding site" evidence="14">
    <location>
        <position position="842"/>
    </location>
    <ligand>
        <name>Mn(2+)</name>
        <dbReference type="ChEBI" id="CHEBI:29035"/>
        <label>4</label>
    </ligand>
</feature>
<keyword evidence="9 14" id="KW-0067">ATP-binding</keyword>
<dbReference type="Proteomes" id="UP000664835">
    <property type="component" value="Unassembled WGS sequence"/>
</dbReference>
<keyword evidence="5 14" id="KW-0028">Amino-acid biosynthesis</keyword>
<keyword evidence="11 14" id="KW-0665">Pyrimidine biosynthesis</keyword>
<dbReference type="EMBL" id="JAGETV010000005">
    <property type="protein sequence ID" value="MBO1926754.1"/>
    <property type="molecule type" value="Genomic_DNA"/>
</dbReference>
<dbReference type="SMART" id="SM01096">
    <property type="entry name" value="CPSase_L_D3"/>
    <property type="match status" value="1"/>
</dbReference>
<comment type="domain">
    <text evidence="14">The large subunit is composed of 2 ATP-grasp domains that are involved in binding the 2 ATP molecules needed for carbamoyl phosphate synthesis. The N-terminal ATP-grasp domain (referred to as the carboxyphosphate synthetic component) catalyzes the ATP-dependent phosphorylation of hydrogencarbonate to carboxyphosphate and the subsequent nucleophilic attack by ammonia to form a carbamate intermediate. The C-terminal ATP-grasp domain (referred to as the carbamoyl phosphate synthetic component) then catalyzes the phosphorylation of carbamate with the second ATP to form the end product carbamoyl phosphate. The reactive and unstable enzyme intermediates are sequentially channeled from one active site to the next through the interior of the protein over a distance of at least 96 A.</text>
</comment>
<feature type="binding site" evidence="14">
    <location>
        <position position="243"/>
    </location>
    <ligand>
        <name>ATP</name>
        <dbReference type="ChEBI" id="CHEBI:30616"/>
        <label>1</label>
    </ligand>
</feature>
<feature type="region of interest" description="Carboxyphosphate synthetic domain" evidence="14">
    <location>
        <begin position="1"/>
        <end position="403"/>
    </location>
</feature>
<evidence type="ECO:0000256" key="14">
    <source>
        <dbReference type="HAMAP-Rule" id="MF_01210"/>
    </source>
</evidence>